<dbReference type="Gene3D" id="1.10.10.10">
    <property type="entry name" value="Winged helix-like DNA-binding domain superfamily/Winged helix DNA-binding domain"/>
    <property type="match status" value="1"/>
</dbReference>
<dbReference type="InterPro" id="IPR032710">
    <property type="entry name" value="NTF2-like_dom_sf"/>
</dbReference>
<keyword evidence="4" id="KW-0731">Sigma factor</keyword>
<dbReference type="Pfam" id="PF04542">
    <property type="entry name" value="Sigma70_r2"/>
    <property type="match status" value="1"/>
</dbReference>
<dbReference type="GO" id="GO:0006352">
    <property type="term" value="P:DNA-templated transcription initiation"/>
    <property type="evidence" value="ECO:0007669"/>
    <property type="project" value="InterPro"/>
</dbReference>
<sequence length="281" mass="31387">MRPRLHRYCARIVGSAFDGEDVVQDALVRALEAWPVAGEIRQPQAWLMRIAHNAALDALRHRKRRGWLEPETAVDDLPDDAAAADTRVAAAASLAHFMHLSTIERAAVVLADVFGYSLAETSELLGLSVAAIKSALHRGRTRLKAVAQMPAEQRRAINEVDRERLGAYVDHFNARDFDTLRHLLSEEVRLDLVGRAQFVGRKDVSKYFARYEANAACRLALGHAEDRVVLLAIDASTSADVAYVIVLDWEGDRLARIRDFRYGTYVMEGLDWVSSTPRASR</sequence>
<evidence type="ECO:0000256" key="2">
    <source>
        <dbReference type="ARBA" id="ARBA00011344"/>
    </source>
</evidence>
<dbReference type="InterPro" id="IPR014284">
    <property type="entry name" value="RNA_pol_sigma-70_dom"/>
</dbReference>
<dbReference type="InterPro" id="IPR013324">
    <property type="entry name" value="RNA_pol_sigma_r3/r4-like"/>
</dbReference>
<dbReference type="Proteomes" id="UP000235347">
    <property type="component" value="Unassembled WGS sequence"/>
</dbReference>
<comment type="similarity">
    <text evidence="1">Belongs to the sigma-70 factor family. ECF subfamily.</text>
</comment>
<keyword evidence="6" id="KW-0804">Transcription</keyword>
<gene>
    <name evidence="9" type="ORF">C0Z19_04865</name>
</gene>
<keyword evidence="3" id="KW-0805">Transcription regulation</keyword>
<dbReference type="InterPro" id="IPR013325">
    <property type="entry name" value="RNA_pol_sigma_r2"/>
</dbReference>
<dbReference type="GO" id="GO:0016987">
    <property type="term" value="F:sigma factor activity"/>
    <property type="evidence" value="ECO:0007669"/>
    <property type="project" value="UniProtKB-KW"/>
</dbReference>
<name>A0A2N7WCZ5_9BURK</name>
<evidence type="ECO:0000313" key="10">
    <source>
        <dbReference type="Proteomes" id="UP000235347"/>
    </source>
</evidence>
<dbReference type="SUPFAM" id="SSF54427">
    <property type="entry name" value="NTF2-like"/>
    <property type="match status" value="1"/>
</dbReference>
<proteinExistence type="inferred from homology"/>
<comment type="subunit">
    <text evidence="2">Interacts transiently with the RNA polymerase catalytic core formed by RpoA, RpoB, RpoC and RpoZ (2 alpha, 1 beta, 1 beta' and 1 omega subunit) to form the RNA polymerase holoenzyme that can initiate transcription.</text>
</comment>
<protein>
    <submittedName>
        <fullName evidence="9">RNA polymerase subunit sigma-70</fullName>
    </submittedName>
</protein>
<dbReference type="Gene3D" id="1.10.1740.10">
    <property type="match status" value="1"/>
</dbReference>
<dbReference type="Pfam" id="PF08281">
    <property type="entry name" value="Sigma70_r4_2"/>
    <property type="match status" value="1"/>
</dbReference>
<evidence type="ECO:0000259" key="7">
    <source>
        <dbReference type="Pfam" id="PF04542"/>
    </source>
</evidence>
<keyword evidence="5" id="KW-0238">DNA-binding</keyword>
<evidence type="ECO:0000256" key="1">
    <source>
        <dbReference type="ARBA" id="ARBA00010641"/>
    </source>
</evidence>
<dbReference type="PANTHER" id="PTHR43133">
    <property type="entry name" value="RNA POLYMERASE ECF-TYPE SIGMA FACTO"/>
    <property type="match status" value="1"/>
</dbReference>
<dbReference type="NCBIfam" id="TIGR02937">
    <property type="entry name" value="sigma70-ECF"/>
    <property type="match status" value="1"/>
</dbReference>
<dbReference type="SUPFAM" id="SSF88946">
    <property type="entry name" value="Sigma2 domain of RNA polymerase sigma factors"/>
    <property type="match status" value="1"/>
</dbReference>
<evidence type="ECO:0000313" key="9">
    <source>
        <dbReference type="EMBL" id="PMS27267.1"/>
    </source>
</evidence>
<dbReference type="SUPFAM" id="SSF88659">
    <property type="entry name" value="Sigma3 and sigma4 domains of RNA polymerase sigma factors"/>
    <property type="match status" value="1"/>
</dbReference>
<dbReference type="AlphaFoldDB" id="A0A2N7WCZ5"/>
<accession>A0A2N7WCZ5</accession>
<dbReference type="PANTHER" id="PTHR43133:SF8">
    <property type="entry name" value="RNA POLYMERASE SIGMA FACTOR HI_1459-RELATED"/>
    <property type="match status" value="1"/>
</dbReference>
<dbReference type="GO" id="GO:0003677">
    <property type="term" value="F:DNA binding"/>
    <property type="evidence" value="ECO:0007669"/>
    <property type="project" value="UniProtKB-KW"/>
</dbReference>
<dbReference type="InterPro" id="IPR036388">
    <property type="entry name" value="WH-like_DNA-bd_sf"/>
</dbReference>
<dbReference type="InterPro" id="IPR013249">
    <property type="entry name" value="RNA_pol_sigma70_r4_t2"/>
</dbReference>
<evidence type="ECO:0000259" key="8">
    <source>
        <dbReference type="Pfam" id="PF08281"/>
    </source>
</evidence>
<reference evidence="9 10" key="1">
    <citation type="submission" date="2018-01" db="EMBL/GenBank/DDBJ databases">
        <title>Whole genome analyses suggest that Burkholderia sensu lato contains two further novel genera in the rhizoxinica-symbiotica group Mycetohabitans gen. nov., and Trinickia gen. nov.: implications for the evolution of diazotrophy and nodulation in the Burkholderiaceae.</title>
        <authorList>
            <person name="Estrada-de los Santos P."/>
            <person name="Palmer M."/>
            <person name="Chavez-Ramirez B."/>
            <person name="Beukes C."/>
            <person name="Steenkamp E.T."/>
            <person name="Hirsch A.M."/>
            <person name="Manyaka P."/>
            <person name="Maluk M."/>
            <person name="Lafos M."/>
            <person name="Crook M."/>
            <person name="Gross E."/>
            <person name="Simon M.F."/>
            <person name="Bueno dos Reis Junior F."/>
            <person name="Poole P.S."/>
            <person name="Venter S.N."/>
            <person name="James E.K."/>
        </authorList>
    </citation>
    <scope>NUCLEOTIDE SEQUENCE [LARGE SCALE GENOMIC DNA]</scope>
    <source>
        <strain evidence="9 10">GP25-8</strain>
    </source>
</reference>
<dbReference type="Gene3D" id="3.10.450.50">
    <property type="match status" value="1"/>
</dbReference>
<comment type="caution">
    <text evidence="9">The sequence shown here is derived from an EMBL/GenBank/DDBJ whole genome shotgun (WGS) entry which is preliminary data.</text>
</comment>
<dbReference type="EMBL" id="PNYB01000003">
    <property type="protein sequence ID" value="PMS27267.1"/>
    <property type="molecule type" value="Genomic_DNA"/>
</dbReference>
<feature type="domain" description="RNA polymerase sigma-70 region 2" evidence="7">
    <location>
        <begin position="2"/>
        <end position="65"/>
    </location>
</feature>
<evidence type="ECO:0000256" key="5">
    <source>
        <dbReference type="ARBA" id="ARBA00023125"/>
    </source>
</evidence>
<dbReference type="InterPro" id="IPR007627">
    <property type="entry name" value="RNA_pol_sigma70_r2"/>
</dbReference>
<dbReference type="InterPro" id="IPR039425">
    <property type="entry name" value="RNA_pol_sigma-70-like"/>
</dbReference>
<evidence type="ECO:0000256" key="3">
    <source>
        <dbReference type="ARBA" id="ARBA00023015"/>
    </source>
</evidence>
<feature type="domain" description="RNA polymerase sigma factor 70 region 4 type 2" evidence="8">
    <location>
        <begin position="99"/>
        <end position="143"/>
    </location>
</feature>
<evidence type="ECO:0000256" key="6">
    <source>
        <dbReference type="ARBA" id="ARBA00023163"/>
    </source>
</evidence>
<keyword evidence="10" id="KW-1185">Reference proteome</keyword>
<evidence type="ECO:0000256" key="4">
    <source>
        <dbReference type="ARBA" id="ARBA00023082"/>
    </source>
</evidence>
<organism evidence="9 10">
    <name type="scientific">Trinickia soli</name>
    <dbReference type="NCBI Taxonomy" id="380675"/>
    <lineage>
        <taxon>Bacteria</taxon>
        <taxon>Pseudomonadati</taxon>
        <taxon>Pseudomonadota</taxon>
        <taxon>Betaproteobacteria</taxon>
        <taxon>Burkholderiales</taxon>
        <taxon>Burkholderiaceae</taxon>
        <taxon>Trinickia</taxon>
    </lineage>
</organism>